<sequence length="153" mass="17172">MLPFRLIRSSKRTLATLVFSSLLENTKTCQRQIVPLFTDNHPQLHPLLVSAFTRTVVTATTSTLARNIYFLDPTSTATLFWLSKSAFLCIHCQSQPFHTDIPELTLHTHPSSIYSPASSPFPYLSASYLPPCPLLHPLPCPVHIYHSNLNTNV</sequence>
<dbReference type="Proteomes" id="UP001163828">
    <property type="component" value="Unassembled WGS sequence"/>
</dbReference>
<protein>
    <submittedName>
        <fullName evidence="1">Uncharacterized protein</fullName>
    </submittedName>
</protein>
<gene>
    <name evidence="1" type="ORF">F5050DRAFT_415344</name>
</gene>
<keyword evidence="2" id="KW-1185">Reference proteome</keyword>
<name>A0ABQ8Q8P4_9AGAR</name>
<dbReference type="EMBL" id="MU790682">
    <property type="protein sequence ID" value="KAJ3994833.1"/>
    <property type="molecule type" value="Genomic_DNA"/>
</dbReference>
<evidence type="ECO:0000313" key="2">
    <source>
        <dbReference type="Proteomes" id="UP001163828"/>
    </source>
</evidence>
<comment type="caution">
    <text evidence="1">The sequence shown here is derived from an EMBL/GenBank/DDBJ whole genome shotgun (WGS) entry which is preliminary data.</text>
</comment>
<reference evidence="1" key="1">
    <citation type="submission" date="2022-08" db="EMBL/GenBank/DDBJ databases">
        <authorList>
            <consortium name="DOE Joint Genome Institute"/>
            <person name="Min B."/>
            <person name="Riley R."/>
            <person name="Sierra-Patev S."/>
            <person name="Naranjo-Ortiz M."/>
            <person name="Looney B."/>
            <person name="Konkel Z."/>
            <person name="Slot J.C."/>
            <person name="Sakamoto Y."/>
            <person name="Steenwyk J.L."/>
            <person name="Rokas A."/>
            <person name="Carro J."/>
            <person name="Camarero S."/>
            <person name="Ferreira P."/>
            <person name="Molpeceres G."/>
            <person name="Ruiz-Duenas F.J."/>
            <person name="Serrano A."/>
            <person name="Henrissat B."/>
            <person name="Drula E."/>
            <person name="Hughes K.W."/>
            <person name="Mata J.L."/>
            <person name="Ishikawa N.K."/>
            <person name="Vargas-Isla R."/>
            <person name="Ushijima S."/>
            <person name="Smith C.A."/>
            <person name="Ahrendt S."/>
            <person name="Andreopoulos W."/>
            <person name="He G."/>
            <person name="Labutti K."/>
            <person name="Lipzen A."/>
            <person name="Ng V."/>
            <person name="Sandor L."/>
            <person name="Barry K."/>
            <person name="Martinez A.T."/>
            <person name="Xiao Y."/>
            <person name="Gibbons J.G."/>
            <person name="Terashima K."/>
            <person name="Hibbett D.S."/>
            <person name="Grigoriev I.V."/>
        </authorList>
    </citation>
    <scope>NUCLEOTIDE SEQUENCE</scope>
    <source>
        <strain evidence="1">TFB10827</strain>
    </source>
</reference>
<proteinExistence type="predicted"/>
<accession>A0ABQ8Q8P4</accession>
<evidence type="ECO:0000313" key="1">
    <source>
        <dbReference type="EMBL" id="KAJ3994833.1"/>
    </source>
</evidence>
<organism evidence="1 2">
    <name type="scientific">Lentinula boryana</name>
    <dbReference type="NCBI Taxonomy" id="40481"/>
    <lineage>
        <taxon>Eukaryota</taxon>
        <taxon>Fungi</taxon>
        <taxon>Dikarya</taxon>
        <taxon>Basidiomycota</taxon>
        <taxon>Agaricomycotina</taxon>
        <taxon>Agaricomycetes</taxon>
        <taxon>Agaricomycetidae</taxon>
        <taxon>Agaricales</taxon>
        <taxon>Marasmiineae</taxon>
        <taxon>Omphalotaceae</taxon>
        <taxon>Lentinula</taxon>
    </lineage>
</organism>